<name>A0A164QID5_9AGAM</name>
<evidence type="ECO:0000313" key="1">
    <source>
        <dbReference type="EMBL" id="KZS89688.1"/>
    </source>
</evidence>
<dbReference type="AlphaFoldDB" id="A0A164QID5"/>
<keyword evidence="2" id="KW-1185">Reference proteome</keyword>
<sequence length="105" mass="12274">MERCACAPGDTSDAGQHNQQIERWTLLRAHDSRLRVLETCQSRRFTSLNGKFSCIALWCLFSSTCLRRLAPDQFTRFPFLFVAHSHVSQLDAVMRQFSERRRHCK</sequence>
<dbReference type="Proteomes" id="UP000076722">
    <property type="component" value="Unassembled WGS sequence"/>
</dbReference>
<accession>A0A164QID5</accession>
<gene>
    <name evidence="1" type="ORF">SISNIDRAFT_224892</name>
</gene>
<proteinExistence type="predicted"/>
<dbReference type="EMBL" id="KV419426">
    <property type="protein sequence ID" value="KZS89688.1"/>
    <property type="molecule type" value="Genomic_DNA"/>
</dbReference>
<evidence type="ECO:0000313" key="2">
    <source>
        <dbReference type="Proteomes" id="UP000076722"/>
    </source>
</evidence>
<protein>
    <submittedName>
        <fullName evidence="1">Uncharacterized protein</fullName>
    </submittedName>
</protein>
<organism evidence="1 2">
    <name type="scientific">Sistotremastrum niveocremeum HHB9708</name>
    <dbReference type="NCBI Taxonomy" id="1314777"/>
    <lineage>
        <taxon>Eukaryota</taxon>
        <taxon>Fungi</taxon>
        <taxon>Dikarya</taxon>
        <taxon>Basidiomycota</taxon>
        <taxon>Agaricomycotina</taxon>
        <taxon>Agaricomycetes</taxon>
        <taxon>Sistotremastrales</taxon>
        <taxon>Sistotremastraceae</taxon>
        <taxon>Sertulicium</taxon>
        <taxon>Sertulicium niveocremeum</taxon>
    </lineage>
</organism>
<reference evidence="1 2" key="1">
    <citation type="journal article" date="2016" name="Mol. Biol. Evol.">
        <title>Comparative Genomics of Early-Diverging Mushroom-Forming Fungi Provides Insights into the Origins of Lignocellulose Decay Capabilities.</title>
        <authorList>
            <person name="Nagy L.G."/>
            <person name="Riley R."/>
            <person name="Tritt A."/>
            <person name="Adam C."/>
            <person name="Daum C."/>
            <person name="Floudas D."/>
            <person name="Sun H."/>
            <person name="Yadav J.S."/>
            <person name="Pangilinan J."/>
            <person name="Larsson K.H."/>
            <person name="Matsuura K."/>
            <person name="Barry K."/>
            <person name="Labutti K."/>
            <person name="Kuo R."/>
            <person name="Ohm R.A."/>
            <person name="Bhattacharya S.S."/>
            <person name="Shirouzu T."/>
            <person name="Yoshinaga Y."/>
            <person name="Martin F.M."/>
            <person name="Grigoriev I.V."/>
            <person name="Hibbett D.S."/>
        </authorList>
    </citation>
    <scope>NUCLEOTIDE SEQUENCE [LARGE SCALE GENOMIC DNA]</scope>
    <source>
        <strain evidence="1 2">HHB9708</strain>
    </source>
</reference>